<evidence type="ECO:0000256" key="9">
    <source>
        <dbReference type="HAMAP-Rule" id="MF_00135"/>
    </source>
</evidence>
<keyword evidence="5 9" id="KW-0028">Amino-acid biosynthesis</keyword>
<comment type="pathway">
    <text evidence="2 9">Amino-acid biosynthesis; L-tryptophan biosynthesis; L-tryptophan from chorismate: step 3/5.</text>
</comment>
<feature type="domain" description="N-(5'phosphoribosyl) anthranilate isomerase (PRAI)" evidence="11">
    <location>
        <begin position="44"/>
        <end position="251"/>
    </location>
</feature>
<dbReference type="EC" id="5.3.1.24" evidence="3 9"/>
<proteinExistence type="inferred from homology"/>
<dbReference type="InterPro" id="IPR001240">
    <property type="entry name" value="PRAI_dom"/>
</dbReference>
<keyword evidence="13" id="KW-1185">Reference proteome</keyword>
<keyword evidence="6 9" id="KW-0822">Tryptophan biosynthesis</keyword>
<dbReference type="Gene3D" id="3.20.20.70">
    <property type="entry name" value="Aldolase class I"/>
    <property type="match status" value="1"/>
</dbReference>
<name>A0ABW0QAT8_9BURK</name>
<accession>A0ABW0QAT8</accession>
<reference evidence="13" key="1">
    <citation type="journal article" date="2019" name="Int. J. Syst. Evol. Microbiol.">
        <title>The Global Catalogue of Microorganisms (GCM) 10K type strain sequencing project: providing services to taxonomists for standard genome sequencing and annotation.</title>
        <authorList>
            <consortium name="The Broad Institute Genomics Platform"/>
            <consortium name="The Broad Institute Genome Sequencing Center for Infectious Disease"/>
            <person name="Wu L."/>
            <person name="Ma J."/>
        </authorList>
    </citation>
    <scope>NUCLEOTIDE SEQUENCE [LARGE SCALE GENOMIC DNA]</scope>
    <source>
        <strain evidence="13">CGMCC 4.7277</strain>
    </source>
</reference>
<dbReference type="Proteomes" id="UP001596084">
    <property type="component" value="Unassembled WGS sequence"/>
</dbReference>
<dbReference type="PANTHER" id="PTHR42894:SF1">
    <property type="entry name" value="N-(5'-PHOSPHORIBOSYL)ANTHRANILATE ISOMERASE"/>
    <property type="match status" value="1"/>
</dbReference>
<dbReference type="Pfam" id="PF00697">
    <property type="entry name" value="PRAI"/>
    <property type="match status" value="1"/>
</dbReference>
<evidence type="ECO:0000256" key="6">
    <source>
        <dbReference type="ARBA" id="ARBA00022822"/>
    </source>
</evidence>
<dbReference type="GO" id="GO:0004640">
    <property type="term" value="F:phosphoribosylanthranilate isomerase activity"/>
    <property type="evidence" value="ECO:0007669"/>
    <property type="project" value="UniProtKB-EC"/>
</dbReference>
<dbReference type="InterPro" id="IPR011060">
    <property type="entry name" value="RibuloseP-bd_barrel"/>
</dbReference>
<dbReference type="HAMAP" id="MF_00135">
    <property type="entry name" value="PRAI"/>
    <property type="match status" value="1"/>
</dbReference>
<organism evidence="12 13">
    <name type="scientific">Polaromonas jejuensis</name>
    <dbReference type="NCBI Taxonomy" id="457502"/>
    <lineage>
        <taxon>Bacteria</taxon>
        <taxon>Pseudomonadati</taxon>
        <taxon>Pseudomonadota</taxon>
        <taxon>Betaproteobacteria</taxon>
        <taxon>Burkholderiales</taxon>
        <taxon>Comamonadaceae</taxon>
        <taxon>Polaromonas</taxon>
    </lineage>
</organism>
<evidence type="ECO:0000256" key="2">
    <source>
        <dbReference type="ARBA" id="ARBA00004664"/>
    </source>
</evidence>
<evidence type="ECO:0000313" key="13">
    <source>
        <dbReference type="Proteomes" id="UP001596084"/>
    </source>
</evidence>
<comment type="catalytic activity">
    <reaction evidence="1 9">
        <text>N-(5-phospho-beta-D-ribosyl)anthranilate = 1-(2-carboxyphenylamino)-1-deoxy-D-ribulose 5-phosphate</text>
        <dbReference type="Rhea" id="RHEA:21540"/>
        <dbReference type="ChEBI" id="CHEBI:18277"/>
        <dbReference type="ChEBI" id="CHEBI:58613"/>
        <dbReference type="EC" id="5.3.1.24"/>
    </reaction>
</comment>
<evidence type="ECO:0000256" key="3">
    <source>
        <dbReference type="ARBA" id="ARBA00012572"/>
    </source>
</evidence>
<dbReference type="InterPro" id="IPR013785">
    <property type="entry name" value="Aldolase_TIM"/>
</dbReference>
<keyword evidence="8 9" id="KW-0413">Isomerase</keyword>
<dbReference type="CDD" id="cd00405">
    <property type="entry name" value="PRAI"/>
    <property type="match status" value="1"/>
</dbReference>
<comment type="similarity">
    <text evidence="9">Belongs to the TrpF family.</text>
</comment>
<evidence type="ECO:0000256" key="10">
    <source>
        <dbReference type="SAM" id="MobiDB-lite"/>
    </source>
</evidence>
<dbReference type="PANTHER" id="PTHR42894">
    <property type="entry name" value="N-(5'-PHOSPHORIBOSYL)ANTHRANILATE ISOMERASE"/>
    <property type="match status" value="1"/>
</dbReference>
<evidence type="ECO:0000256" key="5">
    <source>
        <dbReference type="ARBA" id="ARBA00022605"/>
    </source>
</evidence>
<dbReference type="NCBIfam" id="NF002299">
    <property type="entry name" value="PRK01222.1-6"/>
    <property type="match status" value="1"/>
</dbReference>
<evidence type="ECO:0000256" key="1">
    <source>
        <dbReference type="ARBA" id="ARBA00001164"/>
    </source>
</evidence>
<sequence>MKAITAPTLPASRGSLPPEGAQSALGRPGGGFPASPSPVERTRIKICGLTREEDVDAAVAAGADAVGFVMYEPSPRHVTAERAAELARRLPPFVTPVLLFVNASATKIIADCARLPTALLQFHGDESPQTCLRAGRPFMRAARIPLDEKAAGNEARFDLVKYAEDFKAAQAILLDAHVEGYGGGGKTFNWSLLPPSVNAHLVLSGGLTPANVIDGILQVRPRCKTLAVDVSSGVEISKGIKSADKINQFVAAVRAADEQLAKNPIHHVRLSPT</sequence>
<evidence type="ECO:0000256" key="7">
    <source>
        <dbReference type="ARBA" id="ARBA00023141"/>
    </source>
</evidence>
<dbReference type="SUPFAM" id="SSF51366">
    <property type="entry name" value="Ribulose-phoshate binding barrel"/>
    <property type="match status" value="1"/>
</dbReference>
<dbReference type="InterPro" id="IPR044643">
    <property type="entry name" value="TrpF_fam"/>
</dbReference>
<gene>
    <name evidence="9" type="primary">trpF</name>
    <name evidence="12" type="ORF">ACFPP7_10835</name>
</gene>
<keyword evidence="7 9" id="KW-0057">Aromatic amino acid biosynthesis</keyword>
<protein>
    <recommendedName>
        <fullName evidence="4 9">N-(5'-phosphoribosyl)anthranilate isomerase</fullName>
        <shortName evidence="9">PRAI</shortName>
        <ecNumber evidence="3 9">5.3.1.24</ecNumber>
    </recommendedName>
</protein>
<evidence type="ECO:0000313" key="12">
    <source>
        <dbReference type="EMBL" id="MFC5521410.1"/>
    </source>
</evidence>
<comment type="caution">
    <text evidence="12">The sequence shown here is derived from an EMBL/GenBank/DDBJ whole genome shotgun (WGS) entry which is preliminary data.</text>
</comment>
<evidence type="ECO:0000256" key="4">
    <source>
        <dbReference type="ARBA" id="ARBA00022272"/>
    </source>
</evidence>
<evidence type="ECO:0000256" key="8">
    <source>
        <dbReference type="ARBA" id="ARBA00023235"/>
    </source>
</evidence>
<dbReference type="RefSeq" id="WP_084389731.1">
    <property type="nucleotide sequence ID" value="NZ_JBHSMX010000014.1"/>
</dbReference>
<dbReference type="EMBL" id="JBHSMX010000014">
    <property type="protein sequence ID" value="MFC5521410.1"/>
    <property type="molecule type" value="Genomic_DNA"/>
</dbReference>
<evidence type="ECO:0000259" key="11">
    <source>
        <dbReference type="Pfam" id="PF00697"/>
    </source>
</evidence>
<feature type="region of interest" description="Disordered" evidence="10">
    <location>
        <begin position="1"/>
        <end position="39"/>
    </location>
</feature>